<keyword evidence="2" id="KW-0645">Protease</keyword>
<feature type="domain" description="PDZ" evidence="6">
    <location>
        <begin position="502"/>
        <end position="604"/>
    </location>
</feature>
<feature type="compositionally biased region" description="Low complexity" evidence="4">
    <location>
        <begin position="131"/>
        <end position="147"/>
    </location>
</feature>
<dbReference type="SUPFAM" id="SSF50156">
    <property type="entry name" value="PDZ domain-like"/>
    <property type="match status" value="1"/>
</dbReference>
<feature type="compositionally biased region" description="Low complexity" evidence="4">
    <location>
        <begin position="210"/>
        <end position="222"/>
    </location>
</feature>
<feature type="compositionally biased region" description="Low complexity" evidence="4">
    <location>
        <begin position="431"/>
        <end position="447"/>
    </location>
</feature>
<comment type="similarity">
    <text evidence="1">Belongs to the peptidase S1C family.</text>
</comment>
<dbReference type="InterPro" id="IPR051201">
    <property type="entry name" value="Chloro_Bact_Ser_Proteases"/>
</dbReference>
<dbReference type="InterPro" id="IPR036034">
    <property type="entry name" value="PDZ_sf"/>
</dbReference>
<evidence type="ECO:0000256" key="3">
    <source>
        <dbReference type="ARBA" id="ARBA00022801"/>
    </source>
</evidence>
<keyword evidence="5" id="KW-0472">Membrane</keyword>
<protein>
    <submittedName>
        <fullName evidence="7">Trypsin-like peptidase domain-containing protein</fullName>
    </submittedName>
</protein>
<dbReference type="PRINTS" id="PR00834">
    <property type="entry name" value="PROTEASES2C"/>
</dbReference>
<keyword evidence="8" id="KW-1185">Reference proteome</keyword>
<dbReference type="SUPFAM" id="SSF50494">
    <property type="entry name" value="Trypsin-like serine proteases"/>
    <property type="match status" value="1"/>
</dbReference>
<feature type="region of interest" description="Disordered" evidence="4">
    <location>
        <begin position="412"/>
        <end position="451"/>
    </location>
</feature>
<dbReference type="InterPro" id="IPR009003">
    <property type="entry name" value="Peptidase_S1_PA"/>
</dbReference>
<feature type="compositionally biased region" description="Low complexity" evidence="4">
    <location>
        <begin position="28"/>
        <end position="42"/>
    </location>
</feature>
<organism evidence="7 8">
    <name type="scientific">Marinactinospora rubrisoli</name>
    <dbReference type="NCBI Taxonomy" id="2715399"/>
    <lineage>
        <taxon>Bacteria</taxon>
        <taxon>Bacillati</taxon>
        <taxon>Actinomycetota</taxon>
        <taxon>Actinomycetes</taxon>
        <taxon>Streptosporangiales</taxon>
        <taxon>Nocardiopsidaceae</taxon>
        <taxon>Marinactinospora</taxon>
    </lineage>
</organism>
<feature type="compositionally biased region" description="Low complexity" evidence="4">
    <location>
        <begin position="169"/>
        <end position="185"/>
    </location>
</feature>
<sequence length="623" mass="61361">MSATDPTSGTSSEGPQGGDRADETRIEAAGAVPTPAGAASPSRADAEQTDPFPHAPASGAPESERPAATDPVPGPAFADPTATGAGDAGQRPATAPESPAAPFLQRSSLPSRPRWRRLFGRSAGERRPAEPDAAPAAAAWSGPAASPSQPPGHWPDAPTGRPDPGGPGVFAAAAPGHPGAAGADPSSQPTDPYGFGAHPAGGHSGGGHGQPPFHAHGAFAAGPPEPPAGKRPGQQRLLLVAGATALVTSLIVGPAAAVITTQVLSGDGSSTSSSLTAQPSGSVSSGSVSTVASKTLPSVVSISTSTGSGGSGVIISSDGQILTNNHVVAGARDNEINVQFNDGSEATATVLGADPVSDLAVIKVDKTGLTPAEFGDSDKVEVGADVVAIGSPLGLSGTVTSGVVSAVDRPVNTGVSEEQQPEQQQRGLPFGLPGEQDGQGLQGQQGPTSAQTSTVINAIQTDAPINPGNSGGPLMNMDGEVIGINTAIAGTGDPAGGQSGSIGLGFAIPINQARPIAEQLIEDGRADYAAIDATITAARTADEGQGAGIVQVGSNGAAAEAGLREGDVITKVDDRTVTDPDVLIAAIRSHQPGDTVTITYERDGRTHEAEVTLSAQSADSIGG</sequence>
<evidence type="ECO:0000256" key="2">
    <source>
        <dbReference type="ARBA" id="ARBA00022670"/>
    </source>
</evidence>
<dbReference type="RefSeq" id="WP_379868392.1">
    <property type="nucleotide sequence ID" value="NZ_JBHTBH010000001.1"/>
</dbReference>
<comment type="caution">
    <text evidence="7">The sequence shown here is derived from an EMBL/GenBank/DDBJ whole genome shotgun (WGS) entry which is preliminary data.</text>
</comment>
<proteinExistence type="inferred from homology"/>
<evidence type="ECO:0000313" key="7">
    <source>
        <dbReference type="EMBL" id="MFC7326585.1"/>
    </source>
</evidence>
<dbReference type="SMART" id="SM00228">
    <property type="entry name" value="PDZ"/>
    <property type="match status" value="1"/>
</dbReference>
<reference evidence="8" key="1">
    <citation type="journal article" date="2019" name="Int. J. Syst. Evol. Microbiol.">
        <title>The Global Catalogue of Microorganisms (GCM) 10K type strain sequencing project: providing services to taxonomists for standard genome sequencing and annotation.</title>
        <authorList>
            <consortium name="The Broad Institute Genomics Platform"/>
            <consortium name="The Broad Institute Genome Sequencing Center for Infectious Disease"/>
            <person name="Wu L."/>
            <person name="Ma J."/>
        </authorList>
    </citation>
    <scope>NUCLEOTIDE SEQUENCE [LARGE SCALE GENOMIC DNA]</scope>
    <source>
        <strain evidence="8">CGMCC 4.7382</strain>
    </source>
</reference>
<dbReference type="EMBL" id="JBHTBH010000001">
    <property type="protein sequence ID" value="MFC7326585.1"/>
    <property type="molecule type" value="Genomic_DNA"/>
</dbReference>
<feature type="region of interest" description="Disordered" evidence="4">
    <location>
        <begin position="265"/>
        <end position="288"/>
    </location>
</feature>
<dbReference type="Pfam" id="PF13180">
    <property type="entry name" value="PDZ_2"/>
    <property type="match status" value="1"/>
</dbReference>
<feature type="region of interest" description="Disordered" evidence="4">
    <location>
        <begin position="1"/>
        <end position="232"/>
    </location>
</feature>
<feature type="compositionally biased region" description="Low complexity" evidence="4">
    <location>
        <begin position="75"/>
        <end position="89"/>
    </location>
</feature>
<dbReference type="PANTHER" id="PTHR43343:SF3">
    <property type="entry name" value="PROTEASE DO-LIKE 8, CHLOROPLASTIC"/>
    <property type="match status" value="1"/>
</dbReference>
<accession>A0ABW2KAW7</accession>
<evidence type="ECO:0000256" key="4">
    <source>
        <dbReference type="SAM" id="MobiDB-lite"/>
    </source>
</evidence>
<feature type="compositionally biased region" description="Polar residues" evidence="4">
    <location>
        <begin position="413"/>
        <end position="426"/>
    </location>
</feature>
<dbReference type="Pfam" id="PF13365">
    <property type="entry name" value="Trypsin_2"/>
    <property type="match status" value="1"/>
</dbReference>
<dbReference type="InterPro" id="IPR043504">
    <property type="entry name" value="Peptidase_S1_PA_chymotrypsin"/>
</dbReference>
<evidence type="ECO:0000256" key="5">
    <source>
        <dbReference type="SAM" id="Phobius"/>
    </source>
</evidence>
<feature type="transmembrane region" description="Helical" evidence="5">
    <location>
        <begin position="237"/>
        <end position="259"/>
    </location>
</feature>
<keyword evidence="5" id="KW-1133">Transmembrane helix</keyword>
<gene>
    <name evidence="7" type="ORF">ACFQRF_02420</name>
</gene>
<evidence type="ECO:0000256" key="1">
    <source>
        <dbReference type="ARBA" id="ARBA00010541"/>
    </source>
</evidence>
<keyword evidence="5" id="KW-0812">Transmembrane</keyword>
<name>A0ABW2KAW7_9ACTN</name>
<feature type="compositionally biased region" description="Polar residues" evidence="4">
    <location>
        <begin position="1"/>
        <end position="14"/>
    </location>
</feature>
<dbReference type="Proteomes" id="UP001596540">
    <property type="component" value="Unassembled WGS sequence"/>
</dbReference>
<dbReference type="Gene3D" id="2.40.10.10">
    <property type="entry name" value="Trypsin-like serine proteases"/>
    <property type="match status" value="2"/>
</dbReference>
<keyword evidence="3" id="KW-0378">Hydrolase</keyword>
<dbReference type="Gene3D" id="2.30.42.10">
    <property type="match status" value="1"/>
</dbReference>
<evidence type="ECO:0000259" key="6">
    <source>
        <dbReference type="SMART" id="SM00228"/>
    </source>
</evidence>
<feature type="compositionally biased region" description="Low complexity" evidence="4">
    <location>
        <begin position="102"/>
        <end position="112"/>
    </location>
</feature>
<evidence type="ECO:0000313" key="8">
    <source>
        <dbReference type="Proteomes" id="UP001596540"/>
    </source>
</evidence>
<dbReference type="PANTHER" id="PTHR43343">
    <property type="entry name" value="PEPTIDASE S12"/>
    <property type="match status" value="1"/>
</dbReference>
<dbReference type="InterPro" id="IPR001478">
    <property type="entry name" value="PDZ"/>
</dbReference>
<dbReference type="InterPro" id="IPR001940">
    <property type="entry name" value="Peptidase_S1C"/>
</dbReference>